<evidence type="ECO:0000256" key="2">
    <source>
        <dbReference type="ARBA" id="ARBA00022679"/>
    </source>
</evidence>
<keyword evidence="8" id="KW-0472">Membrane</keyword>
<dbReference type="Pfam" id="PF07714">
    <property type="entry name" value="PK_Tyr_Ser-Thr"/>
    <property type="match status" value="1"/>
</dbReference>
<evidence type="ECO:0000256" key="6">
    <source>
        <dbReference type="ARBA" id="ARBA00022840"/>
    </source>
</evidence>
<sequence>MKSRNINPRWFMVSVLFLFMCLSRVSNVCFAVENISTDQSLSVNQTIVSSAGVFELGFFRLGNSSNYYIGMWFNKVSHSTTVWVANRDKPVHDIYSSVLKISDAYAFENNRCSIWIDDLFDLQQYRQDDTTGITLYIKVAASDISSESIPTDKKREEDNYWSEQGKSSLVAFRYRYLEKVTKNPEKLGKGGFCSVFKGTLPDGSIIAVKKLESINQGEKQFHAQVGTIGKINHVNLVRLQGFCSEGSRKLLVYDFMQRGSLDRLLFRTKVSHQRQGLKDGLQTISAPVGNLFQLPYL</sequence>
<protein>
    <submittedName>
        <fullName evidence="13">2-alkenal reductase</fullName>
    </submittedName>
</protein>
<keyword evidence="7" id="KW-1133">Transmembrane helix</keyword>
<evidence type="ECO:0000313" key="13">
    <source>
        <dbReference type="EMBL" id="KAE8670125.1"/>
    </source>
</evidence>
<keyword evidence="5" id="KW-0547">Nucleotide-binding</keyword>
<keyword evidence="14" id="KW-1185">Reference proteome</keyword>
<comment type="subcellular location">
    <subcellularLocation>
        <location evidence="1">Membrane</location>
        <topology evidence="1">Single-pass membrane protein</topology>
    </subcellularLocation>
</comment>
<evidence type="ECO:0000256" key="4">
    <source>
        <dbReference type="ARBA" id="ARBA00022729"/>
    </source>
</evidence>
<keyword evidence="3" id="KW-0812">Transmembrane</keyword>
<dbReference type="PANTHER" id="PTHR47974:SF19">
    <property type="entry name" value="RECEPTOR-LIKE SERINE_THREONINE-PROTEIN KINASE"/>
    <property type="match status" value="1"/>
</dbReference>
<feature type="signal peptide" evidence="11">
    <location>
        <begin position="1"/>
        <end position="27"/>
    </location>
</feature>
<evidence type="ECO:0000256" key="7">
    <source>
        <dbReference type="ARBA" id="ARBA00022989"/>
    </source>
</evidence>
<evidence type="ECO:0000256" key="8">
    <source>
        <dbReference type="ARBA" id="ARBA00023136"/>
    </source>
</evidence>
<dbReference type="InterPro" id="IPR001480">
    <property type="entry name" value="Bulb-type_lectin_dom"/>
</dbReference>
<proteinExistence type="predicted"/>
<dbReference type="PROSITE" id="PS50011">
    <property type="entry name" value="PROTEIN_KINASE_DOM"/>
    <property type="match status" value="1"/>
</dbReference>
<dbReference type="SUPFAM" id="SSF56112">
    <property type="entry name" value="Protein kinase-like (PK-like)"/>
    <property type="match status" value="1"/>
</dbReference>
<keyword evidence="9" id="KW-1015">Disulfide bond</keyword>
<evidence type="ECO:0000256" key="9">
    <source>
        <dbReference type="ARBA" id="ARBA00023157"/>
    </source>
</evidence>
<evidence type="ECO:0000256" key="10">
    <source>
        <dbReference type="ARBA" id="ARBA00023180"/>
    </source>
</evidence>
<evidence type="ECO:0000259" key="12">
    <source>
        <dbReference type="PROSITE" id="PS50011"/>
    </source>
</evidence>
<reference evidence="13" key="1">
    <citation type="submission" date="2019-09" db="EMBL/GenBank/DDBJ databases">
        <title>Draft genome information of white flower Hibiscus syriacus.</title>
        <authorList>
            <person name="Kim Y.-M."/>
        </authorList>
    </citation>
    <scope>NUCLEOTIDE SEQUENCE [LARGE SCALE GENOMIC DNA]</scope>
    <source>
        <strain evidence="13">YM2019G1</strain>
    </source>
</reference>
<keyword evidence="10" id="KW-0325">Glycoprotein</keyword>
<comment type="caution">
    <text evidence="13">The sequence shown here is derived from an EMBL/GenBank/DDBJ whole genome shotgun (WGS) entry which is preliminary data.</text>
</comment>
<gene>
    <name evidence="13" type="ORF">F3Y22_tig00112206pilonHSYRG00303</name>
</gene>
<dbReference type="InterPro" id="IPR001245">
    <property type="entry name" value="Ser-Thr/Tyr_kinase_cat_dom"/>
</dbReference>
<evidence type="ECO:0000313" key="14">
    <source>
        <dbReference type="Proteomes" id="UP000436088"/>
    </source>
</evidence>
<dbReference type="AlphaFoldDB" id="A0A6A2XTD7"/>
<dbReference type="Gene3D" id="3.30.200.20">
    <property type="entry name" value="Phosphorylase Kinase, domain 1"/>
    <property type="match status" value="1"/>
</dbReference>
<dbReference type="FunFam" id="3.30.200.20:FF:000178">
    <property type="entry name" value="serine/threonine-protein kinase PBS1-like"/>
    <property type="match status" value="1"/>
</dbReference>
<accession>A0A6A2XTD7</accession>
<dbReference type="InterPro" id="IPR000719">
    <property type="entry name" value="Prot_kinase_dom"/>
</dbReference>
<keyword evidence="6" id="KW-0067">ATP-binding</keyword>
<dbReference type="GO" id="GO:0004672">
    <property type="term" value="F:protein kinase activity"/>
    <property type="evidence" value="ECO:0007669"/>
    <property type="project" value="InterPro"/>
</dbReference>
<keyword evidence="2" id="KW-0808">Transferase</keyword>
<dbReference type="InterPro" id="IPR036426">
    <property type="entry name" value="Bulb-type_lectin_dom_sf"/>
</dbReference>
<dbReference type="GO" id="GO:0005524">
    <property type="term" value="F:ATP binding"/>
    <property type="evidence" value="ECO:0007669"/>
    <property type="project" value="UniProtKB-KW"/>
</dbReference>
<dbReference type="SUPFAM" id="SSF51110">
    <property type="entry name" value="alpha-D-mannose-specific plant lectins"/>
    <property type="match status" value="1"/>
</dbReference>
<feature type="chain" id="PRO_5025361575" evidence="11">
    <location>
        <begin position="28"/>
        <end position="297"/>
    </location>
</feature>
<evidence type="ECO:0000256" key="5">
    <source>
        <dbReference type="ARBA" id="ARBA00022741"/>
    </source>
</evidence>
<dbReference type="PANTHER" id="PTHR47974">
    <property type="entry name" value="OS07G0415500 PROTEIN"/>
    <property type="match status" value="1"/>
</dbReference>
<dbReference type="SMART" id="SM00108">
    <property type="entry name" value="B_lectin"/>
    <property type="match status" value="1"/>
</dbReference>
<keyword evidence="4 11" id="KW-0732">Signal</keyword>
<dbReference type="Proteomes" id="UP000436088">
    <property type="component" value="Unassembled WGS sequence"/>
</dbReference>
<evidence type="ECO:0000256" key="3">
    <source>
        <dbReference type="ARBA" id="ARBA00022692"/>
    </source>
</evidence>
<feature type="domain" description="Protein kinase" evidence="12">
    <location>
        <begin position="181"/>
        <end position="297"/>
    </location>
</feature>
<evidence type="ECO:0000256" key="11">
    <source>
        <dbReference type="SAM" id="SignalP"/>
    </source>
</evidence>
<name>A0A6A2XTD7_HIBSY</name>
<dbReference type="InterPro" id="IPR011009">
    <property type="entry name" value="Kinase-like_dom_sf"/>
</dbReference>
<dbReference type="EMBL" id="VEPZ02001516">
    <property type="protein sequence ID" value="KAE8670125.1"/>
    <property type="molecule type" value="Genomic_DNA"/>
</dbReference>
<organism evidence="13 14">
    <name type="scientific">Hibiscus syriacus</name>
    <name type="common">Rose of Sharon</name>
    <dbReference type="NCBI Taxonomy" id="106335"/>
    <lineage>
        <taxon>Eukaryota</taxon>
        <taxon>Viridiplantae</taxon>
        <taxon>Streptophyta</taxon>
        <taxon>Embryophyta</taxon>
        <taxon>Tracheophyta</taxon>
        <taxon>Spermatophyta</taxon>
        <taxon>Magnoliopsida</taxon>
        <taxon>eudicotyledons</taxon>
        <taxon>Gunneridae</taxon>
        <taxon>Pentapetalae</taxon>
        <taxon>rosids</taxon>
        <taxon>malvids</taxon>
        <taxon>Malvales</taxon>
        <taxon>Malvaceae</taxon>
        <taxon>Malvoideae</taxon>
        <taxon>Hibiscus</taxon>
    </lineage>
</organism>
<dbReference type="GO" id="GO:0016020">
    <property type="term" value="C:membrane"/>
    <property type="evidence" value="ECO:0007669"/>
    <property type="project" value="UniProtKB-SubCell"/>
</dbReference>
<dbReference type="Gene3D" id="2.90.10.10">
    <property type="entry name" value="Bulb-type lectin domain"/>
    <property type="match status" value="1"/>
</dbReference>
<evidence type="ECO:0000256" key="1">
    <source>
        <dbReference type="ARBA" id="ARBA00004167"/>
    </source>
</evidence>